<evidence type="ECO:0000313" key="3">
    <source>
        <dbReference type="Proteomes" id="UP000287651"/>
    </source>
</evidence>
<comment type="caution">
    <text evidence="2">The sequence shown here is derived from an EMBL/GenBank/DDBJ whole genome shotgun (WGS) entry which is preliminary data.</text>
</comment>
<organism evidence="2 3">
    <name type="scientific">Ensete ventricosum</name>
    <name type="common">Abyssinian banana</name>
    <name type="synonym">Musa ensete</name>
    <dbReference type="NCBI Taxonomy" id="4639"/>
    <lineage>
        <taxon>Eukaryota</taxon>
        <taxon>Viridiplantae</taxon>
        <taxon>Streptophyta</taxon>
        <taxon>Embryophyta</taxon>
        <taxon>Tracheophyta</taxon>
        <taxon>Spermatophyta</taxon>
        <taxon>Magnoliopsida</taxon>
        <taxon>Liliopsida</taxon>
        <taxon>Zingiberales</taxon>
        <taxon>Musaceae</taxon>
        <taxon>Ensete</taxon>
    </lineage>
</organism>
<feature type="non-terminal residue" evidence="2">
    <location>
        <position position="1"/>
    </location>
</feature>
<keyword evidence="1" id="KW-0472">Membrane</keyword>
<dbReference type="EMBL" id="AMZH03005237">
    <property type="protein sequence ID" value="RRT66922.1"/>
    <property type="molecule type" value="Genomic_DNA"/>
</dbReference>
<accession>A0A426ZSA7</accession>
<proteinExistence type="predicted"/>
<feature type="transmembrane region" description="Helical" evidence="1">
    <location>
        <begin position="40"/>
        <end position="59"/>
    </location>
</feature>
<feature type="transmembrane region" description="Helical" evidence="1">
    <location>
        <begin position="65"/>
        <end position="90"/>
    </location>
</feature>
<reference evidence="2 3" key="1">
    <citation type="journal article" date="2014" name="Agronomy (Basel)">
        <title>A Draft Genome Sequence for Ensete ventricosum, the Drought-Tolerant Tree Against Hunger.</title>
        <authorList>
            <person name="Harrison J."/>
            <person name="Moore K.A."/>
            <person name="Paszkiewicz K."/>
            <person name="Jones T."/>
            <person name="Grant M."/>
            <person name="Ambacheew D."/>
            <person name="Muzemil S."/>
            <person name="Studholme D.J."/>
        </authorList>
    </citation>
    <scope>NUCLEOTIDE SEQUENCE [LARGE SCALE GENOMIC DNA]</scope>
</reference>
<feature type="non-terminal residue" evidence="2">
    <location>
        <position position="105"/>
    </location>
</feature>
<gene>
    <name evidence="2" type="ORF">B296_00037999</name>
</gene>
<dbReference type="InterPro" id="IPR052191">
    <property type="entry name" value="tRNA_ntf/polyA_polymerase_I"/>
</dbReference>
<evidence type="ECO:0000256" key="1">
    <source>
        <dbReference type="SAM" id="Phobius"/>
    </source>
</evidence>
<dbReference type="PANTHER" id="PTHR43051">
    <property type="entry name" value="POLYNUCLEOTIDE ADENYLYLTRANSFERASE FAMILY PROTEIN"/>
    <property type="match status" value="1"/>
</dbReference>
<sequence length="105" mass="12127">SEGLQGPEWKMLSSKELGIRSSMIPKPTRTVLNELRKKGCWTYLPKFLPFYLSFLFFSLNDLDNMIMFVGEIVLVGTSPLTGYHLAAYFVSQGFRRRDKRSNMLL</sequence>
<dbReference type="PANTHER" id="PTHR43051:SF2">
    <property type="entry name" value="POLYNUCLEOTIDE ADENYLYLTRANSFERASE FAMILY PROTEIN-RELATED"/>
    <property type="match status" value="1"/>
</dbReference>
<keyword evidence="1" id="KW-1133">Transmembrane helix</keyword>
<dbReference type="AlphaFoldDB" id="A0A426ZSA7"/>
<keyword evidence="1" id="KW-0812">Transmembrane</keyword>
<evidence type="ECO:0000313" key="2">
    <source>
        <dbReference type="EMBL" id="RRT66922.1"/>
    </source>
</evidence>
<protein>
    <submittedName>
        <fullName evidence="2">Uncharacterized protein</fullName>
    </submittedName>
</protein>
<dbReference type="Proteomes" id="UP000287651">
    <property type="component" value="Unassembled WGS sequence"/>
</dbReference>
<name>A0A426ZSA7_ENSVE</name>